<proteinExistence type="predicted"/>
<organism evidence="2 3">
    <name type="scientific">Truncatella angustata</name>
    <dbReference type="NCBI Taxonomy" id="152316"/>
    <lineage>
        <taxon>Eukaryota</taxon>
        <taxon>Fungi</taxon>
        <taxon>Dikarya</taxon>
        <taxon>Ascomycota</taxon>
        <taxon>Pezizomycotina</taxon>
        <taxon>Sordariomycetes</taxon>
        <taxon>Xylariomycetidae</taxon>
        <taxon>Amphisphaeriales</taxon>
        <taxon>Sporocadaceae</taxon>
        <taxon>Truncatella</taxon>
    </lineage>
</organism>
<protein>
    <recommendedName>
        <fullName evidence="1">2EXR domain-containing protein</fullName>
    </recommendedName>
</protein>
<evidence type="ECO:0000313" key="3">
    <source>
        <dbReference type="Proteomes" id="UP000758603"/>
    </source>
</evidence>
<comment type="caution">
    <text evidence="2">The sequence shown here is derived from an EMBL/GenBank/DDBJ whole genome shotgun (WGS) entry which is preliminary data.</text>
</comment>
<keyword evidence="3" id="KW-1185">Reference proteome</keyword>
<dbReference type="Proteomes" id="UP000758603">
    <property type="component" value="Unassembled WGS sequence"/>
</dbReference>
<dbReference type="InterPro" id="IPR045518">
    <property type="entry name" value="2EXR"/>
</dbReference>
<reference evidence="2" key="1">
    <citation type="journal article" date="2021" name="Nat. Commun.">
        <title>Genetic determinants of endophytism in the Arabidopsis root mycobiome.</title>
        <authorList>
            <person name="Mesny F."/>
            <person name="Miyauchi S."/>
            <person name="Thiergart T."/>
            <person name="Pickel B."/>
            <person name="Atanasova L."/>
            <person name="Karlsson M."/>
            <person name="Huettel B."/>
            <person name="Barry K.W."/>
            <person name="Haridas S."/>
            <person name="Chen C."/>
            <person name="Bauer D."/>
            <person name="Andreopoulos W."/>
            <person name="Pangilinan J."/>
            <person name="LaButti K."/>
            <person name="Riley R."/>
            <person name="Lipzen A."/>
            <person name="Clum A."/>
            <person name="Drula E."/>
            <person name="Henrissat B."/>
            <person name="Kohler A."/>
            <person name="Grigoriev I.V."/>
            <person name="Martin F.M."/>
            <person name="Hacquard S."/>
        </authorList>
    </citation>
    <scope>NUCLEOTIDE SEQUENCE</scope>
    <source>
        <strain evidence="2">MPI-SDFR-AT-0073</strain>
    </source>
</reference>
<dbReference type="AlphaFoldDB" id="A0A9P8UZL8"/>
<feature type="domain" description="2EXR" evidence="1">
    <location>
        <begin position="12"/>
        <end position="109"/>
    </location>
</feature>
<evidence type="ECO:0000259" key="1">
    <source>
        <dbReference type="Pfam" id="PF20150"/>
    </source>
</evidence>
<evidence type="ECO:0000313" key="2">
    <source>
        <dbReference type="EMBL" id="KAH6661303.1"/>
    </source>
</evidence>
<dbReference type="GeneID" id="70138344"/>
<name>A0A9P8UZL8_9PEZI</name>
<gene>
    <name evidence="2" type="ORF">BKA67DRAFT_81286</name>
</gene>
<sequence>MLLPNHGVANCPFNKLPIELKELVLQYSMPTEVPEIAFLPGGLRPIIPLGPRPDDSAEHYLIIYTAYPVLMHVCREWRGFAVARTTLRYSQTALMDVPTRQFRPEIDVLYIPAVDSSPVWFSADRHCSTTRHIAMQPQTFLNYGARSLALMTYFTNMETLTIILPSSTGRHSLHAAFSAPTARCRLRRISGASLNDLGTLSVVHERGPEARSPGQVARVSALLHWVEVVVQRTAQYLWATQEWDSSQHGEQNRNTQASPFEILVQTFIEYRYENGSYHWMESRER</sequence>
<dbReference type="Pfam" id="PF20150">
    <property type="entry name" value="2EXR"/>
    <property type="match status" value="1"/>
</dbReference>
<accession>A0A9P8UZL8</accession>
<dbReference type="OrthoDB" id="3473305at2759"/>
<dbReference type="EMBL" id="JAGPXC010000001">
    <property type="protein sequence ID" value="KAH6661303.1"/>
    <property type="molecule type" value="Genomic_DNA"/>
</dbReference>
<dbReference type="RefSeq" id="XP_045965434.1">
    <property type="nucleotide sequence ID" value="XM_046109453.1"/>
</dbReference>